<accession>A0A1X3DE96</accession>
<dbReference type="Gene3D" id="1.20.120.10">
    <property type="entry name" value="Cytochrome c/b562"/>
    <property type="match status" value="1"/>
</dbReference>
<proteinExistence type="predicted"/>
<keyword evidence="4" id="KW-1185">Reference proteome</keyword>
<dbReference type="AlphaFoldDB" id="A0A1X3DE96"/>
<dbReference type="Proteomes" id="UP000193118">
    <property type="component" value="Unassembled WGS sequence"/>
</dbReference>
<dbReference type="GO" id="GO:0005506">
    <property type="term" value="F:iron ion binding"/>
    <property type="evidence" value="ECO:0007669"/>
    <property type="project" value="InterPro"/>
</dbReference>
<dbReference type="EMBL" id="MTBO01000005">
    <property type="protein sequence ID" value="OSI18105.1"/>
    <property type="molecule type" value="Genomic_DNA"/>
</dbReference>
<organism evidence="3 4">
    <name type="scientific">Neisseria dentiae</name>
    <dbReference type="NCBI Taxonomy" id="194197"/>
    <lineage>
        <taxon>Bacteria</taxon>
        <taxon>Pseudomonadati</taxon>
        <taxon>Pseudomonadota</taxon>
        <taxon>Betaproteobacteria</taxon>
        <taxon>Neisseriales</taxon>
        <taxon>Neisseriaceae</taxon>
        <taxon>Neisseria</taxon>
    </lineage>
</organism>
<dbReference type="STRING" id="194197.BWD09_03840"/>
<feature type="region of interest" description="Disordered" evidence="1">
    <location>
        <begin position="23"/>
        <end position="60"/>
    </location>
</feature>
<dbReference type="PROSITE" id="PS51009">
    <property type="entry name" value="CYTCII"/>
    <property type="match status" value="1"/>
</dbReference>
<dbReference type="GO" id="GO:0022900">
    <property type="term" value="P:electron transport chain"/>
    <property type="evidence" value="ECO:0007669"/>
    <property type="project" value="InterPro"/>
</dbReference>
<dbReference type="InterPro" id="IPR015984">
    <property type="entry name" value="Cyt_c_prime_subgr"/>
</dbReference>
<name>A0A1X3DE96_9NEIS</name>
<comment type="caution">
    <text evidence="3">The sequence shown here is derived from an EMBL/GenBank/DDBJ whole genome shotgun (WGS) entry which is preliminary data.</text>
</comment>
<feature type="compositionally biased region" description="Low complexity" evidence="1">
    <location>
        <begin position="23"/>
        <end position="53"/>
    </location>
</feature>
<dbReference type="GO" id="GO:0020037">
    <property type="term" value="F:heme binding"/>
    <property type="evidence" value="ECO:0007669"/>
    <property type="project" value="InterPro"/>
</dbReference>
<dbReference type="InterPro" id="IPR002321">
    <property type="entry name" value="Cyt_c_II"/>
</dbReference>
<feature type="signal peptide" evidence="2">
    <location>
        <begin position="1"/>
        <end position="18"/>
    </location>
</feature>
<feature type="region of interest" description="Disordered" evidence="1">
    <location>
        <begin position="106"/>
        <end position="125"/>
    </location>
</feature>
<dbReference type="PRINTS" id="PR00608">
    <property type="entry name" value="CYTCHROMECII"/>
</dbReference>
<dbReference type="GO" id="GO:0009055">
    <property type="term" value="F:electron transfer activity"/>
    <property type="evidence" value="ECO:0007669"/>
    <property type="project" value="InterPro"/>
</dbReference>
<dbReference type="SUPFAM" id="SSF47175">
    <property type="entry name" value="Cytochromes"/>
    <property type="match status" value="1"/>
</dbReference>
<keyword evidence="2" id="KW-0732">Signal</keyword>
<dbReference type="GeneID" id="94582106"/>
<sequence>MKKTMLTLGTLTALSLLAACGGQNNSSAPAASAPASAAASAPAGQAAASALSPKEAVKEREKLMESFKKDAGTMGKMVKGETPYDAAAFQAAADNLAANADKPWVHYTPESANEESEAKPEVWSKPDEFKKEIEKFTTAAAALKTAAASGKLDDVKKPFGDVGQSCKSCHDTFRAD</sequence>
<dbReference type="OrthoDB" id="5520910at2"/>
<protein>
    <submittedName>
        <fullName evidence="3">Cytochrome C</fullName>
    </submittedName>
</protein>
<evidence type="ECO:0000313" key="4">
    <source>
        <dbReference type="Proteomes" id="UP000193118"/>
    </source>
</evidence>
<dbReference type="InterPro" id="IPR010980">
    <property type="entry name" value="Cyt_c/b562"/>
</dbReference>
<gene>
    <name evidence="3" type="ORF">BWD09_03840</name>
</gene>
<evidence type="ECO:0000313" key="3">
    <source>
        <dbReference type="EMBL" id="OSI18105.1"/>
    </source>
</evidence>
<feature type="chain" id="PRO_5012959410" evidence="2">
    <location>
        <begin position="19"/>
        <end position="176"/>
    </location>
</feature>
<feature type="compositionally biased region" description="Basic and acidic residues" evidence="1">
    <location>
        <begin position="116"/>
        <end position="125"/>
    </location>
</feature>
<dbReference type="Pfam" id="PF01322">
    <property type="entry name" value="Cytochrom_C_2"/>
    <property type="match status" value="1"/>
</dbReference>
<dbReference type="RefSeq" id="WP_085365406.1">
    <property type="nucleotide sequence ID" value="NZ_CAUJPZ010000007.1"/>
</dbReference>
<evidence type="ECO:0000256" key="2">
    <source>
        <dbReference type="SAM" id="SignalP"/>
    </source>
</evidence>
<dbReference type="PROSITE" id="PS51257">
    <property type="entry name" value="PROKAR_LIPOPROTEIN"/>
    <property type="match status" value="1"/>
</dbReference>
<reference evidence="4" key="1">
    <citation type="submission" date="2017-01" db="EMBL/GenBank/DDBJ databases">
        <authorList>
            <person name="Wolfgang W.J."/>
            <person name="Cole J."/>
            <person name="Wroblewski D."/>
            <person name="Mcginnis J."/>
            <person name="Musser K.A."/>
        </authorList>
    </citation>
    <scope>NUCLEOTIDE SEQUENCE [LARGE SCALE GENOMIC DNA]</scope>
    <source>
        <strain evidence="4">DSM 19151</strain>
    </source>
</reference>
<evidence type="ECO:0000256" key="1">
    <source>
        <dbReference type="SAM" id="MobiDB-lite"/>
    </source>
</evidence>